<gene>
    <name evidence="9" type="ORF">BJ958_004786</name>
</gene>
<dbReference type="PROSITE" id="PS50928">
    <property type="entry name" value="ABC_TM1"/>
    <property type="match status" value="1"/>
</dbReference>
<evidence type="ECO:0000259" key="8">
    <source>
        <dbReference type="PROSITE" id="PS50928"/>
    </source>
</evidence>
<dbReference type="Pfam" id="PF19300">
    <property type="entry name" value="BPD_transp_1_N"/>
    <property type="match status" value="1"/>
</dbReference>
<keyword evidence="3" id="KW-1003">Cell membrane</keyword>
<comment type="similarity">
    <text evidence="7">Belongs to the binding-protein-dependent transport system permease family.</text>
</comment>
<dbReference type="AlphaFoldDB" id="A0A852RWK0"/>
<dbReference type="PANTHER" id="PTHR43163">
    <property type="entry name" value="DIPEPTIDE TRANSPORT SYSTEM PERMEASE PROTEIN DPPB-RELATED"/>
    <property type="match status" value="1"/>
</dbReference>
<keyword evidence="5 7" id="KW-1133">Transmembrane helix</keyword>
<organism evidence="9 10">
    <name type="scientific">Nocardioides kongjuensis</name>
    <dbReference type="NCBI Taxonomy" id="349522"/>
    <lineage>
        <taxon>Bacteria</taxon>
        <taxon>Bacillati</taxon>
        <taxon>Actinomycetota</taxon>
        <taxon>Actinomycetes</taxon>
        <taxon>Propionibacteriales</taxon>
        <taxon>Nocardioidaceae</taxon>
        <taxon>Nocardioides</taxon>
    </lineage>
</organism>
<dbReference type="GO" id="GO:0055085">
    <property type="term" value="P:transmembrane transport"/>
    <property type="evidence" value="ECO:0007669"/>
    <property type="project" value="InterPro"/>
</dbReference>
<dbReference type="Proteomes" id="UP000582231">
    <property type="component" value="Unassembled WGS sequence"/>
</dbReference>
<evidence type="ECO:0000256" key="7">
    <source>
        <dbReference type="RuleBase" id="RU363032"/>
    </source>
</evidence>
<feature type="domain" description="ABC transmembrane type-1" evidence="8">
    <location>
        <begin position="97"/>
        <end position="298"/>
    </location>
</feature>
<dbReference type="Gene3D" id="1.10.3720.10">
    <property type="entry name" value="MetI-like"/>
    <property type="match status" value="1"/>
</dbReference>
<dbReference type="GO" id="GO:0005886">
    <property type="term" value="C:plasma membrane"/>
    <property type="evidence" value="ECO:0007669"/>
    <property type="project" value="UniProtKB-SubCell"/>
</dbReference>
<dbReference type="InterPro" id="IPR000515">
    <property type="entry name" value="MetI-like"/>
</dbReference>
<evidence type="ECO:0000256" key="6">
    <source>
        <dbReference type="ARBA" id="ARBA00023136"/>
    </source>
</evidence>
<dbReference type="RefSeq" id="WP_179729319.1">
    <property type="nucleotide sequence ID" value="NZ_BAABEF010000001.1"/>
</dbReference>
<evidence type="ECO:0000256" key="2">
    <source>
        <dbReference type="ARBA" id="ARBA00022448"/>
    </source>
</evidence>
<dbReference type="PANTHER" id="PTHR43163:SF3">
    <property type="entry name" value="PEPTIDE ABC TRANSPORTER PERMEASE PROTEIN"/>
    <property type="match status" value="1"/>
</dbReference>
<dbReference type="EMBL" id="JACCBF010000001">
    <property type="protein sequence ID" value="NYD33240.1"/>
    <property type="molecule type" value="Genomic_DNA"/>
</dbReference>
<feature type="transmembrane region" description="Helical" evidence="7">
    <location>
        <begin position="233"/>
        <end position="255"/>
    </location>
</feature>
<keyword evidence="2 7" id="KW-0813">Transport</keyword>
<evidence type="ECO:0000256" key="3">
    <source>
        <dbReference type="ARBA" id="ARBA00022475"/>
    </source>
</evidence>
<evidence type="ECO:0000256" key="5">
    <source>
        <dbReference type="ARBA" id="ARBA00022989"/>
    </source>
</evidence>
<proteinExistence type="inferred from homology"/>
<evidence type="ECO:0000256" key="1">
    <source>
        <dbReference type="ARBA" id="ARBA00004651"/>
    </source>
</evidence>
<keyword evidence="4 7" id="KW-0812">Transmembrane</keyword>
<feature type="transmembrane region" description="Helical" evidence="7">
    <location>
        <begin position="12"/>
        <end position="31"/>
    </location>
</feature>
<keyword evidence="10" id="KW-1185">Reference proteome</keyword>
<feature type="transmembrane region" description="Helical" evidence="7">
    <location>
        <begin position="97"/>
        <end position="121"/>
    </location>
</feature>
<feature type="transmembrane region" description="Helical" evidence="7">
    <location>
        <begin position="133"/>
        <end position="159"/>
    </location>
</feature>
<evidence type="ECO:0000313" key="9">
    <source>
        <dbReference type="EMBL" id="NYD33240.1"/>
    </source>
</evidence>
<accession>A0A852RWK0</accession>
<evidence type="ECO:0000313" key="10">
    <source>
        <dbReference type="Proteomes" id="UP000582231"/>
    </source>
</evidence>
<name>A0A852RWK0_9ACTN</name>
<dbReference type="InterPro" id="IPR035906">
    <property type="entry name" value="MetI-like_sf"/>
</dbReference>
<feature type="transmembrane region" description="Helical" evidence="7">
    <location>
        <begin position="277"/>
        <end position="298"/>
    </location>
</feature>
<comment type="subcellular location">
    <subcellularLocation>
        <location evidence="1 7">Cell membrane</location>
        <topology evidence="1 7">Multi-pass membrane protein</topology>
    </subcellularLocation>
</comment>
<dbReference type="CDD" id="cd06261">
    <property type="entry name" value="TM_PBP2"/>
    <property type="match status" value="1"/>
</dbReference>
<comment type="caution">
    <text evidence="9">The sequence shown here is derived from an EMBL/GenBank/DDBJ whole genome shotgun (WGS) entry which is preliminary data.</text>
</comment>
<dbReference type="Pfam" id="PF00528">
    <property type="entry name" value="BPD_transp_1"/>
    <property type="match status" value="1"/>
</dbReference>
<protein>
    <submittedName>
        <fullName evidence="9">Peptide/nickel transport system permease protein</fullName>
    </submittedName>
</protein>
<dbReference type="SUPFAM" id="SSF161098">
    <property type="entry name" value="MetI-like"/>
    <property type="match status" value="1"/>
</dbReference>
<feature type="transmembrane region" description="Helical" evidence="7">
    <location>
        <begin position="179"/>
        <end position="198"/>
    </location>
</feature>
<dbReference type="InterPro" id="IPR045621">
    <property type="entry name" value="BPD_transp_1_N"/>
</dbReference>
<evidence type="ECO:0000256" key="4">
    <source>
        <dbReference type="ARBA" id="ARBA00022692"/>
    </source>
</evidence>
<reference evidence="9 10" key="1">
    <citation type="submission" date="2020-07" db="EMBL/GenBank/DDBJ databases">
        <title>Sequencing the genomes of 1000 actinobacteria strains.</title>
        <authorList>
            <person name="Klenk H.-P."/>
        </authorList>
    </citation>
    <scope>NUCLEOTIDE SEQUENCE [LARGE SCALE GENOMIC DNA]</scope>
    <source>
        <strain evidence="9 10">DSM 19082</strain>
    </source>
</reference>
<keyword evidence="6 7" id="KW-0472">Membrane</keyword>
<sequence>MRLGYLLRRVAMLAVTLLVASFAIFAATYVAPGNPLAALSGGKTLSPEAQAVLEKRYHLDEGFAAQYWHWLSGALHGDLGVSIPLHEDVSSLIADRAWITLSLVLYAAVIIVVLGIGLGLLAGLRPGWIDSSILVVSSMAAAVPAFVAAIVLIAVFAVSLGWFPTIGTGDGFLGHLEHLTLPAVALALSSVAVVARVTRTAIREEVAREHVQTAISRGIPQHFVITRHVLRNAAIPITTVTGVTVASLIAISSVVETSFGLNGLGQYLVKSAQGKDIAVVQGISLVLVVAFVLVNLVVDTMYAVLDPRVELGAKAAA</sequence>